<feature type="site" description="Important for autoinhibition of adenylyltransferase activity" evidence="3">
    <location>
        <position position="71"/>
    </location>
</feature>
<dbReference type="AlphaFoldDB" id="A0A5N0THY6"/>
<keyword evidence="7" id="KW-1185">Reference proteome</keyword>
<dbReference type="SUPFAM" id="SSF140931">
    <property type="entry name" value="Fic-like"/>
    <property type="match status" value="1"/>
</dbReference>
<dbReference type="PANTHER" id="PTHR13504:SF38">
    <property type="entry name" value="FIDO DOMAIN-CONTAINING PROTEIN"/>
    <property type="match status" value="1"/>
</dbReference>
<keyword evidence="2" id="KW-0067">ATP-binding</keyword>
<keyword evidence="2" id="KW-0547">Nucleotide-binding</keyword>
<dbReference type="InterPro" id="IPR003812">
    <property type="entry name" value="Fido"/>
</dbReference>
<reference evidence="7" key="1">
    <citation type="submission" date="2019-09" db="EMBL/GenBank/DDBJ databases">
        <title>Mumia zhuanghuii sp. nov. isolated from the intestinal contents of plateau pika (Ochotona curzoniae) in the Qinghai-Tibet plateau of China.</title>
        <authorList>
            <person name="Tian Z."/>
        </authorList>
    </citation>
    <scope>NUCLEOTIDE SEQUENCE [LARGE SCALE GENOMIC DNA]</scope>
    <source>
        <strain evidence="7">L-033</strain>
    </source>
</reference>
<feature type="domain" description="Fido" evidence="5">
    <location>
        <begin position="124"/>
        <end position="282"/>
    </location>
</feature>
<dbReference type="GO" id="GO:0005524">
    <property type="term" value="F:ATP binding"/>
    <property type="evidence" value="ECO:0007669"/>
    <property type="project" value="UniProtKB-KW"/>
</dbReference>
<dbReference type="InterPro" id="IPR036597">
    <property type="entry name" value="Fido-like_dom_sf"/>
</dbReference>
<feature type="binding site" evidence="2">
    <location>
        <begin position="221"/>
        <end position="228"/>
    </location>
    <ligand>
        <name>ATP</name>
        <dbReference type="ChEBI" id="CHEBI:30616"/>
    </ligand>
</feature>
<evidence type="ECO:0000256" key="4">
    <source>
        <dbReference type="SAM" id="Phobius"/>
    </source>
</evidence>
<evidence type="ECO:0000259" key="5">
    <source>
        <dbReference type="PROSITE" id="PS51459"/>
    </source>
</evidence>
<gene>
    <name evidence="6" type="ORF">F6B40_08160</name>
</gene>
<evidence type="ECO:0000256" key="3">
    <source>
        <dbReference type="PIRSR" id="PIRSR640198-3"/>
    </source>
</evidence>
<dbReference type="PROSITE" id="PS51459">
    <property type="entry name" value="FIDO"/>
    <property type="match status" value="1"/>
</dbReference>
<proteinExistence type="predicted"/>
<evidence type="ECO:0000313" key="6">
    <source>
        <dbReference type="EMBL" id="KAA9133717.1"/>
    </source>
</evidence>
<dbReference type="InterPro" id="IPR040198">
    <property type="entry name" value="Fido_containing"/>
</dbReference>
<dbReference type="EMBL" id="VYUY01000009">
    <property type="protein sequence ID" value="KAA9133717.1"/>
    <property type="molecule type" value="Genomic_DNA"/>
</dbReference>
<feature type="transmembrane region" description="Helical" evidence="4">
    <location>
        <begin position="228"/>
        <end position="249"/>
    </location>
</feature>
<dbReference type="RefSeq" id="WP_150893025.1">
    <property type="nucleotide sequence ID" value="NZ_VYUY01000009.1"/>
</dbReference>
<dbReference type="PANTHER" id="PTHR13504">
    <property type="entry name" value="FIDO DOMAIN-CONTAINING PROTEIN DDB_G0283145"/>
    <property type="match status" value="1"/>
</dbReference>
<organism evidence="6 7">
    <name type="scientific">Microbacterium caowuchunii</name>
    <dbReference type="NCBI Taxonomy" id="2614638"/>
    <lineage>
        <taxon>Bacteria</taxon>
        <taxon>Bacillati</taxon>
        <taxon>Actinomycetota</taxon>
        <taxon>Actinomycetes</taxon>
        <taxon>Micrococcales</taxon>
        <taxon>Microbacteriaceae</taxon>
        <taxon>Microbacterium</taxon>
    </lineage>
</organism>
<name>A0A5N0THY6_9MICO</name>
<evidence type="ECO:0000256" key="2">
    <source>
        <dbReference type="PIRSR" id="PIRSR640198-2"/>
    </source>
</evidence>
<keyword evidence="4" id="KW-1133">Transmembrane helix</keyword>
<dbReference type="Proteomes" id="UP000326838">
    <property type="component" value="Unassembled WGS sequence"/>
</dbReference>
<protein>
    <submittedName>
        <fullName evidence="6">Fic family protein</fullName>
    </submittedName>
</protein>
<sequence>MSANGRAYEESHPWITFNFETRSLGEVVWAHLGESYSKCQHLIGAPLQPRVAWDLARVYMRRGALASAAIEGNTLSEDEVNDILDNKRRLPESQQYLEQEVLNVLNALRSVRQEVWESDGAFRLSPDWILGKHSELMEALDVAEHVNPGAYRDVAIVVGNYRGAPAADVPYLMEELCRWVNAILDDAASKRDRTPDQAFFLVFFAATLAHLYLAWIHPFGDGNGRTARLIECAILAHCGLVPWVSTNLLSDYYNRTRSRYYERLDAASRSGDVAGFVGYSALGLRDQLREQIRAVQDHQRRVAWINYVHERFQSEPSTDTARRRRAVVLAMPDGEPLSRKQIRYLTPTIAEMYDGASERLFRRDMSKLVELQLVEEVSSGKYESCIWRMDAFTPRPELGVFAPVLEQLPPEPAP</sequence>
<dbReference type="Gene3D" id="1.10.3290.10">
    <property type="entry name" value="Fido-like domain"/>
    <property type="match status" value="1"/>
</dbReference>
<evidence type="ECO:0000256" key="1">
    <source>
        <dbReference type="PIRSR" id="PIRSR640198-1"/>
    </source>
</evidence>
<keyword evidence="4" id="KW-0812">Transmembrane</keyword>
<evidence type="ECO:0000313" key="7">
    <source>
        <dbReference type="Proteomes" id="UP000326838"/>
    </source>
</evidence>
<feature type="active site" evidence="1">
    <location>
        <position position="217"/>
    </location>
</feature>
<keyword evidence="4" id="KW-0472">Membrane</keyword>
<accession>A0A5N0THY6</accession>
<feature type="transmembrane region" description="Helical" evidence="4">
    <location>
        <begin position="198"/>
        <end position="216"/>
    </location>
</feature>
<comment type="caution">
    <text evidence="6">The sequence shown here is derived from an EMBL/GenBank/DDBJ whole genome shotgun (WGS) entry which is preliminary data.</text>
</comment>
<feature type="binding site" evidence="2">
    <location>
        <begin position="260"/>
        <end position="261"/>
    </location>
    <ligand>
        <name>ATP</name>
        <dbReference type="ChEBI" id="CHEBI:30616"/>
    </ligand>
</feature>
<dbReference type="Pfam" id="PF02661">
    <property type="entry name" value="Fic"/>
    <property type="match status" value="1"/>
</dbReference>